<evidence type="ECO:0000256" key="2">
    <source>
        <dbReference type="ARBA" id="ARBA00009025"/>
    </source>
</evidence>
<feature type="domain" description="NADH:quinone oxidoreductase/Mrp antiporter transmembrane" evidence="8">
    <location>
        <begin position="119"/>
        <end position="401"/>
    </location>
</feature>
<dbReference type="InterPro" id="IPR010227">
    <property type="entry name" value="NADH_Q_OxRdtase_chainM/4"/>
</dbReference>
<evidence type="ECO:0000256" key="4">
    <source>
        <dbReference type="ARBA" id="ARBA00022989"/>
    </source>
</evidence>
<feature type="transmembrane region" description="Helical" evidence="7">
    <location>
        <begin position="124"/>
        <end position="144"/>
    </location>
</feature>
<feature type="transmembrane region" description="Helical" evidence="7">
    <location>
        <begin position="226"/>
        <end position="245"/>
    </location>
</feature>
<feature type="transmembrane region" description="Helical" evidence="7">
    <location>
        <begin position="356"/>
        <end position="374"/>
    </location>
</feature>
<feature type="transmembrane region" description="Helical" evidence="7">
    <location>
        <begin position="6"/>
        <end position="24"/>
    </location>
</feature>
<feature type="transmembrane region" description="Helical" evidence="7">
    <location>
        <begin position="99"/>
        <end position="118"/>
    </location>
</feature>
<comment type="subcellular location">
    <subcellularLocation>
        <location evidence="1">Endomembrane system</location>
        <topology evidence="1">Multi-pass membrane protein</topology>
    </subcellularLocation>
    <subcellularLocation>
        <location evidence="6">Membrane</location>
        <topology evidence="6">Multi-pass membrane protein</topology>
    </subcellularLocation>
</comment>
<gene>
    <name evidence="9" type="ORF">K5I29_12400</name>
</gene>
<evidence type="ECO:0000256" key="6">
    <source>
        <dbReference type="RuleBase" id="RU000320"/>
    </source>
</evidence>
<feature type="transmembrane region" description="Helical" evidence="7">
    <location>
        <begin position="386"/>
        <end position="413"/>
    </location>
</feature>
<dbReference type="PANTHER" id="PTHR43507">
    <property type="entry name" value="NADH-UBIQUINONE OXIDOREDUCTASE CHAIN 4"/>
    <property type="match status" value="1"/>
</dbReference>
<feature type="transmembrane region" description="Helical" evidence="7">
    <location>
        <begin position="265"/>
        <end position="283"/>
    </location>
</feature>
<feature type="transmembrane region" description="Helical" evidence="7">
    <location>
        <begin position="290"/>
        <end position="308"/>
    </location>
</feature>
<feature type="transmembrane region" description="Helical" evidence="7">
    <location>
        <begin position="434"/>
        <end position="453"/>
    </location>
</feature>
<dbReference type="Proteomes" id="UP001163328">
    <property type="component" value="Chromosome"/>
</dbReference>
<accession>A0ABY6M2A9</accession>
<keyword evidence="4 7" id="KW-1133">Transmembrane helix</keyword>
<evidence type="ECO:0000259" key="8">
    <source>
        <dbReference type="Pfam" id="PF00361"/>
    </source>
</evidence>
<keyword evidence="3 6" id="KW-0812">Transmembrane</keyword>
<name>A0ABY6M2A9_9FLAO</name>
<organism evidence="9 10">
    <name type="scientific">Flavobacterium agricola</name>
    <dbReference type="NCBI Taxonomy" id="2870839"/>
    <lineage>
        <taxon>Bacteria</taxon>
        <taxon>Pseudomonadati</taxon>
        <taxon>Bacteroidota</taxon>
        <taxon>Flavobacteriia</taxon>
        <taxon>Flavobacteriales</taxon>
        <taxon>Flavobacteriaceae</taxon>
        <taxon>Flavobacterium</taxon>
    </lineage>
</organism>
<reference evidence="9" key="1">
    <citation type="submission" date="2021-08" db="EMBL/GenBank/DDBJ databases">
        <title>Flavobacterium sp. strain CC-SYL302.</title>
        <authorList>
            <person name="Lin S.-Y."/>
            <person name="Lee T.-H."/>
            <person name="Young C.-C."/>
        </authorList>
    </citation>
    <scope>NUCLEOTIDE SEQUENCE</scope>
    <source>
        <strain evidence="9">CC-SYL302</strain>
    </source>
</reference>
<sequence>MILTIILLYFLGAILTYLVGNKMASKVAFGFTALTFVAFMFLLAPANDVFISYDWIARPTIKFAFQLDGLSKVMLFLTTGLAPIIILTSLKTEIANAKAFYAFVLFMLGAMAGTFLAADGLLYYIFWELSLLPIFVIGLFWGNNKANDLKKVMLKFFSYTFASSLFMLASFIFLYNKAGSFLLSDLYAVSLNYSEQFWIFLGFFFAFAVKIPIIPFHTWQAKTYTLAPMVGTMLLSGIMLKMGLYSVIRWQIPIAPQAAESLADWVLILSIAGVVYGSVVALKQDNLKTFLAYSSLAHVGLIAAGAYSGTFDGISGAVLQMVAHGFVIIGLFYAVQIIEQRYKTILISELGGIRNWAPKFTSLFIILMVASVGLPGTFNFVGEFTILYGLATVNIWYAIFGGLSIIFGAYYMLKMFQYVMLGEAFEKPFADVSAYETIVFVLIIGALIYFGLYPKYISDVLEPAVTTIVNQINLVK</sequence>
<feature type="transmembrane region" description="Helical" evidence="7">
    <location>
        <begin position="196"/>
        <end position="214"/>
    </location>
</feature>
<dbReference type="PRINTS" id="PR01437">
    <property type="entry name" value="NUOXDRDTASE4"/>
</dbReference>
<feature type="transmembrane region" description="Helical" evidence="7">
    <location>
        <begin position="31"/>
        <end position="53"/>
    </location>
</feature>
<keyword evidence="5 7" id="KW-0472">Membrane</keyword>
<dbReference type="EMBL" id="CP081495">
    <property type="protein sequence ID" value="UYW02654.1"/>
    <property type="molecule type" value="Genomic_DNA"/>
</dbReference>
<feature type="transmembrane region" description="Helical" evidence="7">
    <location>
        <begin position="73"/>
        <end position="90"/>
    </location>
</feature>
<dbReference type="NCBIfam" id="TIGR01972">
    <property type="entry name" value="NDH_I_M"/>
    <property type="match status" value="1"/>
</dbReference>
<evidence type="ECO:0000313" key="9">
    <source>
        <dbReference type="EMBL" id="UYW02654.1"/>
    </source>
</evidence>
<feature type="transmembrane region" description="Helical" evidence="7">
    <location>
        <begin position="156"/>
        <end position="176"/>
    </location>
</feature>
<evidence type="ECO:0000256" key="3">
    <source>
        <dbReference type="ARBA" id="ARBA00022692"/>
    </source>
</evidence>
<keyword evidence="10" id="KW-1185">Reference proteome</keyword>
<evidence type="ECO:0000313" key="10">
    <source>
        <dbReference type="Proteomes" id="UP001163328"/>
    </source>
</evidence>
<proteinExistence type="inferred from homology"/>
<dbReference type="InterPro" id="IPR003918">
    <property type="entry name" value="NADH_UbQ_OxRdtase"/>
</dbReference>
<comment type="similarity">
    <text evidence="2">Belongs to the complex I subunit 4 family.</text>
</comment>
<evidence type="ECO:0000256" key="1">
    <source>
        <dbReference type="ARBA" id="ARBA00004127"/>
    </source>
</evidence>
<evidence type="ECO:0000256" key="5">
    <source>
        <dbReference type="ARBA" id="ARBA00023136"/>
    </source>
</evidence>
<evidence type="ECO:0000256" key="7">
    <source>
        <dbReference type="SAM" id="Phobius"/>
    </source>
</evidence>
<feature type="transmembrane region" description="Helical" evidence="7">
    <location>
        <begin position="314"/>
        <end position="335"/>
    </location>
</feature>
<dbReference type="PANTHER" id="PTHR43507:SF1">
    <property type="entry name" value="NADH-UBIQUINONE OXIDOREDUCTASE CHAIN 4"/>
    <property type="match status" value="1"/>
</dbReference>
<protein>
    <submittedName>
        <fullName evidence="9">NADH-quinone oxidoreductase subunit M</fullName>
    </submittedName>
</protein>
<dbReference type="Pfam" id="PF00361">
    <property type="entry name" value="Proton_antipo_M"/>
    <property type="match status" value="1"/>
</dbReference>
<dbReference type="InterPro" id="IPR001750">
    <property type="entry name" value="ND/Mrp_TM"/>
</dbReference>